<accession>A0A3G3LYN5</accession>
<proteinExistence type="predicted"/>
<sequence>MPIDMRIYEGNRRVSARLSTIVRRNEDYRRVWPRVERYIRSTTRRQFVSYGAFLGRPWKPLQPNYRAWKVKHGYSPHILVKTGQMKKGLTSFPMDFRRHYKKSARFGTNSKIAVFHQHGTRRNGKRHLPARPMLKATKRVRIDVKNIVRDYLIDGKR</sequence>
<organism evidence="1 2">
    <name type="scientific">Brevibacterium phage Cantare</name>
    <dbReference type="NCBI Taxonomy" id="2338395"/>
    <lineage>
        <taxon>Viruses</taxon>
        <taxon>Duplodnaviria</taxon>
        <taxon>Heunggongvirae</taxon>
        <taxon>Uroviricota</taxon>
        <taxon>Caudoviricetes</taxon>
        <taxon>Cantarevirus</taxon>
        <taxon>Cantarevirus cantare</taxon>
    </lineage>
</organism>
<dbReference type="RefSeq" id="YP_010676592.1">
    <property type="nucleotide sequence ID" value="NC_071014.1"/>
</dbReference>
<dbReference type="InterPro" id="IPR006522">
    <property type="entry name" value="Phage_virion_morphogenesis"/>
</dbReference>
<keyword evidence="2" id="KW-1185">Reference proteome</keyword>
<dbReference type="KEGG" id="vg:77952954"/>
<name>A0A3G3LYN5_9CAUD</name>
<reference evidence="1 2" key="1">
    <citation type="submission" date="2018-10" db="EMBL/GenBank/DDBJ databases">
        <authorList>
            <person name="Zack K."/>
            <person name="Garlena R.A."/>
            <person name="Russell D.A."/>
            <person name="Pope W.H."/>
            <person name="Jacobs-Sera D."/>
            <person name="Hatfull G.F."/>
        </authorList>
    </citation>
    <scope>NUCLEOTIDE SEQUENCE [LARGE SCALE GENOMIC DNA]</scope>
</reference>
<dbReference type="NCBIfam" id="TIGR01635">
    <property type="entry name" value="tail_comp_S"/>
    <property type="match status" value="1"/>
</dbReference>
<protein>
    <submittedName>
        <fullName evidence="1">Minor tail protein</fullName>
    </submittedName>
</protein>
<dbReference type="EMBL" id="MK016493">
    <property type="protein sequence ID" value="AYQ99238.1"/>
    <property type="molecule type" value="Genomic_DNA"/>
</dbReference>
<gene>
    <name evidence="1" type="primary">17</name>
    <name evidence="1" type="ORF">PBI_CANTARE_17</name>
</gene>
<dbReference type="Proteomes" id="UP000279277">
    <property type="component" value="Segment"/>
</dbReference>
<evidence type="ECO:0000313" key="2">
    <source>
        <dbReference type="Proteomes" id="UP000279277"/>
    </source>
</evidence>
<dbReference type="Pfam" id="PF05069">
    <property type="entry name" value="Phage_tail_S"/>
    <property type="match status" value="1"/>
</dbReference>
<dbReference type="GeneID" id="77952954"/>
<evidence type="ECO:0000313" key="1">
    <source>
        <dbReference type="EMBL" id="AYQ99238.1"/>
    </source>
</evidence>